<comment type="similarity">
    <text evidence="2 10">Belongs to the ketopantoate reductase family.</text>
</comment>
<dbReference type="GO" id="GO:0005737">
    <property type="term" value="C:cytoplasm"/>
    <property type="evidence" value="ECO:0007669"/>
    <property type="project" value="TreeGrafter"/>
</dbReference>
<dbReference type="Gene3D" id="1.10.1040.10">
    <property type="entry name" value="N-(1-d-carboxylethyl)-l-norvaline Dehydrogenase, domain 2"/>
    <property type="match status" value="1"/>
</dbReference>
<dbReference type="PANTHER" id="PTHR43765:SF2">
    <property type="entry name" value="2-DEHYDROPANTOATE 2-REDUCTASE"/>
    <property type="match status" value="1"/>
</dbReference>
<comment type="pathway">
    <text evidence="1 10">Cofactor biosynthesis; (R)-pantothenate biosynthesis; (R)-pantoate from 3-methyl-2-oxobutanoate: step 2/2.</text>
</comment>
<dbReference type="InterPro" id="IPR003710">
    <property type="entry name" value="ApbA"/>
</dbReference>
<keyword evidence="14" id="KW-1185">Reference proteome</keyword>
<dbReference type="AlphaFoldDB" id="A0A432Z6I1"/>
<dbReference type="EMBL" id="PIQC01000001">
    <property type="protein sequence ID" value="RUO73497.1"/>
    <property type="molecule type" value="Genomic_DNA"/>
</dbReference>
<evidence type="ECO:0000256" key="6">
    <source>
        <dbReference type="ARBA" id="ARBA00022857"/>
    </source>
</evidence>
<accession>A0A432Z6I1</accession>
<keyword evidence="7 10" id="KW-0560">Oxidoreductase</keyword>
<dbReference type="InterPro" id="IPR013332">
    <property type="entry name" value="KPR_N"/>
</dbReference>
<dbReference type="InterPro" id="IPR008927">
    <property type="entry name" value="6-PGluconate_DH-like_C_sf"/>
</dbReference>
<evidence type="ECO:0000313" key="14">
    <source>
        <dbReference type="Proteomes" id="UP000288058"/>
    </source>
</evidence>
<evidence type="ECO:0000259" key="11">
    <source>
        <dbReference type="Pfam" id="PF02558"/>
    </source>
</evidence>
<keyword evidence="6 10" id="KW-0521">NADP</keyword>
<feature type="domain" description="Ketopantoate reductase N-terminal" evidence="11">
    <location>
        <begin position="8"/>
        <end position="149"/>
    </location>
</feature>
<evidence type="ECO:0000313" key="13">
    <source>
        <dbReference type="EMBL" id="RUO73497.1"/>
    </source>
</evidence>
<dbReference type="PANTHER" id="PTHR43765">
    <property type="entry name" value="2-DEHYDROPANTOATE 2-REDUCTASE-RELATED"/>
    <property type="match status" value="1"/>
</dbReference>
<dbReference type="GO" id="GO:0008677">
    <property type="term" value="F:2-dehydropantoate 2-reductase activity"/>
    <property type="evidence" value="ECO:0007669"/>
    <property type="project" value="UniProtKB-EC"/>
</dbReference>
<dbReference type="OrthoDB" id="6530772at2"/>
<dbReference type="GO" id="GO:0050661">
    <property type="term" value="F:NADP binding"/>
    <property type="evidence" value="ECO:0007669"/>
    <property type="project" value="TreeGrafter"/>
</dbReference>
<dbReference type="SUPFAM" id="SSF48179">
    <property type="entry name" value="6-phosphogluconate dehydrogenase C-terminal domain-like"/>
    <property type="match status" value="1"/>
</dbReference>
<dbReference type="FunFam" id="1.10.1040.10:FF:000017">
    <property type="entry name" value="2-dehydropantoate 2-reductase"/>
    <property type="match status" value="1"/>
</dbReference>
<evidence type="ECO:0000259" key="12">
    <source>
        <dbReference type="Pfam" id="PF08546"/>
    </source>
</evidence>
<dbReference type="EC" id="1.1.1.169" evidence="3 10"/>
<evidence type="ECO:0000256" key="7">
    <source>
        <dbReference type="ARBA" id="ARBA00023002"/>
    </source>
</evidence>
<evidence type="ECO:0000256" key="8">
    <source>
        <dbReference type="ARBA" id="ARBA00032024"/>
    </source>
</evidence>
<evidence type="ECO:0000256" key="9">
    <source>
        <dbReference type="ARBA" id="ARBA00048793"/>
    </source>
</evidence>
<dbReference type="GO" id="GO:0015940">
    <property type="term" value="P:pantothenate biosynthetic process"/>
    <property type="evidence" value="ECO:0007669"/>
    <property type="project" value="UniProtKB-UniPathway"/>
</dbReference>
<comment type="catalytic activity">
    <reaction evidence="9 10">
        <text>(R)-pantoate + NADP(+) = 2-dehydropantoate + NADPH + H(+)</text>
        <dbReference type="Rhea" id="RHEA:16233"/>
        <dbReference type="ChEBI" id="CHEBI:11561"/>
        <dbReference type="ChEBI" id="CHEBI:15378"/>
        <dbReference type="ChEBI" id="CHEBI:15980"/>
        <dbReference type="ChEBI" id="CHEBI:57783"/>
        <dbReference type="ChEBI" id="CHEBI:58349"/>
        <dbReference type="EC" id="1.1.1.169"/>
    </reaction>
</comment>
<evidence type="ECO:0000256" key="4">
    <source>
        <dbReference type="ARBA" id="ARBA00019465"/>
    </source>
</evidence>
<dbReference type="InterPro" id="IPR036291">
    <property type="entry name" value="NAD(P)-bd_dom_sf"/>
</dbReference>
<dbReference type="Gene3D" id="3.40.50.720">
    <property type="entry name" value="NAD(P)-binding Rossmann-like Domain"/>
    <property type="match status" value="1"/>
</dbReference>
<dbReference type="InterPro" id="IPR013752">
    <property type="entry name" value="KPA_reductase"/>
</dbReference>
<evidence type="ECO:0000256" key="2">
    <source>
        <dbReference type="ARBA" id="ARBA00007870"/>
    </source>
</evidence>
<proteinExistence type="inferred from homology"/>
<dbReference type="Pfam" id="PF02558">
    <property type="entry name" value="ApbA"/>
    <property type="match status" value="1"/>
</dbReference>
<sequence length="303" mass="33712">MTMANPNWVVLGPGAISGLMAAGLLEHRQSVSILARHTRKNSVSWQITRSGKKTAFSAPVVQLPLAKNSVFIVAVKAFDVTDALQRISELDGFQKTMPIVLSHNGMVTLPATLKGLNVHYMVTTHGAVKSRDENDTICIEHRGSGRSWLEAEKKSTQAKLSPWFILQDAFPPLLLEQDLSEKRWLKLVVNCVINPLTAIYQCVNGELLKEKWQPQLYSLATEAVAVANKQGISLTRDDCYQEVLRVARETALNHSSMLQDIKQQRRTEIQQLTGYLIQTGKAAGIATPTHQALLDEFQKRYAN</sequence>
<name>A0A432Z6I1_9GAMM</name>
<dbReference type="InterPro" id="IPR050838">
    <property type="entry name" value="Ketopantoate_reductase"/>
</dbReference>
<dbReference type="Proteomes" id="UP000288058">
    <property type="component" value="Unassembled WGS sequence"/>
</dbReference>
<protein>
    <recommendedName>
        <fullName evidence="4 10">2-dehydropantoate 2-reductase</fullName>
        <ecNumber evidence="3 10">1.1.1.169</ecNumber>
    </recommendedName>
    <alternativeName>
        <fullName evidence="8 10">Ketopantoate reductase</fullName>
    </alternativeName>
</protein>
<feature type="domain" description="Ketopantoate reductase C-terminal" evidence="12">
    <location>
        <begin position="179"/>
        <end position="297"/>
    </location>
</feature>
<keyword evidence="5 10" id="KW-0566">Pantothenate biosynthesis</keyword>
<reference evidence="14" key="1">
    <citation type="journal article" date="2018" name="Front. Microbiol.">
        <title>Genome-Based Analysis Reveals the Taxonomy and Diversity of the Family Idiomarinaceae.</title>
        <authorList>
            <person name="Liu Y."/>
            <person name="Lai Q."/>
            <person name="Shao Z."/>
        </authorList>
    </citation>
    <scope>NUCLEOTIDE SEQUENCE [LARGE SCALE GENOMIC DNA]</scope>
    <source>
        <strain evidence="14">R22</strain>
    </source>
</reference>
<dbReference type="UniPathway" id="UPA00028">
    <property type="reaction ID" value="UER00004"/>
</dbReference>
<organism evidence="13 14">
    <name type="scientific">Idiomarina ramblicola</name>
    <dbReference type="NCBI Taxonomy" id="263724"/>
    <lineage>
        <taxon>Bacteria</taxon>
        <taxon>Pseudomonadati</taxon>
        <taxon>Pseudomonadota</taxon>
        <taxon>Gammaproteobacteria</taxon>
        <taxon>Alteromonadales</taxon>
        <taxon>Idiomarinaceae</taxon>
        <taxon>Idiomarina</taxon>
    </lineage>
</organism>
<dbReference type="SUPFAM" id="SSF51735">
    <property type="entry name" value="NAD(P)-binding Rossmann-fold domains"/>
    <property type="match status" value="1"/>
</dbReference>
<gene>
    <name evidence="13" type="ORF">CWI78_03440</name>
</gene>
<evidence type="ECO:0000256" key="5">
    <source>
        <dbReference type="ARBA" id="ARBA00022655"/>
    </source>
</evidence>
<evidence type="ECO:0000256" key="10">
    <source>
        <dbReference type="RuleBase" id="RU362068"/>
    </source>
</evidence>
<evidence type="ECO:0000256" key="1">
    <source>
        <dbReference type="ARBA" id="ARBA00004994"/>
    </source>
</evidence>
<evidence type="ECO:0000256" key="3">
    <source>
        <dbReference type="ARBA" id="ARBA00013014"/>
    </source>
</evidence>
<dbReference type="NCBIfam" id="TIGR00745">
    <property type="entry name" value="apbA_panE"/>
    <property type="match status" value="1"/>
</dbReference>
<comment type="function">
    <text evidence="10">Catalyzes the NADPH-dependent reduction of ketopantoate into pantoic acid.</text>
</comment>
<dbReference type="Pfam" id="PF08546">
    <property type="entry name" value="ApbA_C"/>
    <property type="match status" value="1"/>
</dbReference>
<dbReference type="InterPro" id="IPR013328">
    <property type="entry name" value="6PGD_dom2"/>
</dbReference>
<comment type="caution">
    <text evidence="13">The sequence shown here is derived from an EMBL/GenBank/DDBJ whole genome shotgun (WGS) entry which is preliminary data.</text>
</comment>